<protein>
    <submittedName>
        <fullName evidence="3">Uncharacterized protein</fullName>
    </submittedName>
</protein>
<evidence type="ECO:0000256" key="2">
    <source>
        <dbReference type="SAM" id="Phobius"/>
    </source>
</evidence>
<feature type="region of interest" description="Disordered" evidence="1">
    <location>
        <begin position="1"/>
        <end position="53"/>
    </location>
</feature>
<sequence>MATGYKLMSVPDKIQLSTGQEDGTKQPQHRQMKVPDTITLGGSRDDISSSHVTGRGGVGILSSSAEEQSIQPEEIPYAGSVDINQRLESLEERVRKIEEWEGLRNIGHTSSGGPGKFWYAVTFSSWMMVPLIVVFLMYYKRQS</sequence>
<evidence type="ECO:0000313" key="4">
    <source>
        <dbReference type="Proteomes" id="UP000007879"/>
    </source>
</evidence>
<dbReference type="KEGG" id="aqu:105313665"/>
<organism evidence="3">
    <name type="scientific">Amphimedon queenslandica</name>
    <name type="common">Sponge</name>
    <dbReference type="NCBI Taxonomy" id="400682"/>
    <lineage>
        <taxon>Eukaryota</taxon>
        <taxon>Metazoa</taxon>
        <taxon>Porifera</taxon>
        <taxon>Demospongiae</taxon>
        <taxon>Heteroscleromorpha</taxon>
        <taxon>Haplosclerida</taxon>
        <taxon>Niphatidae</taxon>
        <taxon>Amphimedon</taxon>
    </lineage>
</organism>
<keyword evidence="2" id="KW-0812">Transmembrane</keyword>
<evidence type="ECO:0000313" key="3">
    <source>
        <dbReference type="EnsemblMetazoa" id="Aqu2.1.25007_001"/>
    </source>
</evidence>
<reference evidence="4" key="1">
    <citation type="journal article" date="2010" name="Nature">
        <title>The Amphimedon queenslandica genome and the evolution of animal complexity.</title>
        <authorList>
            <person name="Srivastava M."/>
            <person name="Simakov O."/>
            <person name="Chapman J."/>
            <person name="Fahey B."/>
            <person name="Gauthier M.E."/>
            <person name="Mitros T."/>
            <person name="Richards G.S."/>
            <person name="Conaco C."/>
            <person name="Dacre M."/>
            <person name="Hellsten U."/>
            <person name="Larroux C."/>
            <person name="Putnam N.H."/>
            <person name="Stanke M."/>
            <person name="Adamska M."/>
            <person name="Darling A."/>
            <person name="Degnan S.M."/>
            <person name="Oakley T.H."/>
            <person name="Plachetzki D.C."/>
            <person name="Zhai Y."/>
            <person name="Adamski M."/>
            <person name="Calcino A."/>
            <person name="Cummins S.F."/>
            <person name="Goodstein D.M."/>
            <person name="Harris C."/>
            <person name="Jackson D.J."/>
            <person name="Leys S.P."/>
            <person name="Shu S."/>
            <person name="Woodcroft B.J."/>
            <person name="Vervoort M."/>
            <person name="Kosik K.S."/>
            <person name="Manning G."/>
            <person name="Degnan B.M."/>
            <person name="Rokhsar D.S."/>
        </authorList>
    </citation>
    <scope>NUCLEOTIDE SEQUENCE [LARGE SCALE GENOMIC DNA]</scope>
</reference>
<evidence type="ECO:0000256" key="1">
    <source>
        <dbReference type="SAM" id="MobiDB-lite"/>
    </source>
</evidence>
<dbReference type="AlphaFoldDB" id="A0A1X7UC17"/>
<dbReference type="InParanoid" id="A0A1X7UC17"/>
<dbReference type="EnsemblMetazoa" id="Aqu2.1.25007_001">
    <property type="protein sequence ID" value="Aqu2.1.25007_001"/>
    <property type="gene ID" value="Aqu2.1.25007"/>
</dbReference>
<name>A0A1X7UC17_AMPQE</name>
<proteinExistence type="predicted"/>
<accession>A0A1X7UC17</accession>
<keyword evidence="2" id="KW-0472">Membrane</keyword>
<dbReference type="Proteomes" id="UP000007879">
    <property type="component" value="Unassembled WGS sequence"/>
</dbReference>
<gene>
    <name evidence="3" type="primary">105313665</name>
</gene>
<dbReference type="EnsemblMetazoa" id="XM_011407266.2">
    <property type="protein sequence ID" value="XP_011405568.1"/>
    <property type="gene ID" value="LOC105313665"/>
</dbReference>
<feature type="transmembrane region" description="Helical" evidence="2">
    <location>
        <begin position="117"/>
        <end position="139"/>
    </location>
</feature>
<reference evidence="3" key="2">
    <citation type="submission" date="2017-05" db="UniProtKB">
        <authorList>
            <consortium name="EnsemblMetazoa"/>
        </authorList>
    </citation>
    <scope>IDENTIFICATION</scope>
</reference>
<keyword evidence="4" id="KW-1185">Reference proteome</keyword>
<keyword evidence="2" id="KW-1133">Transmembrane helix</keyword>